<dbReference type="Proteomes" id="UP001228049">
    <property type="component" value="Unassembled WGS sequence"/>
</dbReference>
<evidence type="ECO:0000256" key="1">
    <source>
        <dbReference type="SAM" id="SignalP"/>
    </source>
</evidence>
<gene>
    <name evidence="2" type="ORF">KUDE01_021609</name>
</gene>
<feature type="chain" id="PRO_5042009396" evidence="1">
    <location>
        <begin position="24"/>
        <end position="80"/>
    </location>
</feature>
<evidence type="ECO:0000313" key="2">
    <source>
        <dbReference type="EMBL" id="KAK1896161.1"/>
    </source>
</evidence>
<accession>A0AAD9C8C4</accession>
<protein>
    <submittedName>
        <fullName evidence="2">Uncharacterized protein</fullName>
    </submittedName>
</protein>
<comment type="caution">
    <text evidence="2">The sequence shown here is derived from an EMBL/GenBank/DDBJ whole genome shotgun (WGS) entry which is preliminary data.</text>
</comment>
<feature type="signal peptide" evidence="1">
    <location>
        <begin position="1"/>
        <end position="23"/>
    </location>
</feature>
<dbReference type="EMBL" id="JASDAP010000010">
    <property type="protein sequence ID" value="KAK1896161.1"/>
    <property type="molecule type" value="Genomic_DNA"/>
</dbReference>
<organism evidence="2 3">
    <name type="scientific">Dissostichus eleginoides</name>
    <name type="common">Patagonian toothfish</name>
    <name type="synonym">Dissostichus amissus</name>
    <dbReference type="NCBI Taxonomy" id="100907"/>
    <lineage>
        <taxon>Eukaryota</taxon>
        <taxon>Metazoa</taxon>
        <taxon>Chordata</taxon>
        <taxon>Craniata</taxon>
        <taxon>Vertebrata</taxon>
        <taxon>Euteleostomi</taxon>
        <taxon>Actinopterygii</taxon>
        <taxon>Neopterygii</taxon>
        <taxon>Teleostei</taxon>
        <taxon>Neoteleostei</taxon>
        <taxon>Acanthomorphata</taxon>
        <taxon>Eupercaria</taxon>
        <taxon>Perciformes</taxon>
        <taxon>Notothenioidei</taxon>
        <taxon>Nototheniidae</taxon>
        <taxon>Dissostichus</taxon>
    </lineage>
</organism>
<name>A0AAD9C8C4_DISEL</name>
<keyword evidence="3" id="KW-1185">Reference proteome</keyword>
<proteinExistence type="predicted"/>
<keyword evidence="1" id="KW-0732">Signal</keyword>
<dbReference type="AlphaFoldDB" id="A0AAD9C8C4"/>
<sequence>MNCNRAMKLFTVLLVIFLSKCTQVPPLVKVHQTNQQTAGGGARSSAALWVISSGREGDLAERQVKVTTDVSSTDILANRD</sequence>
<reference evidence="2" key="1">
    <citation type="submission" date="2023-04" db="EMBL/GenBank/DDBJ databases">
        <title>Chromosome-level genome of Chaenocephalus aceratus.</title>
        <authorList>
            <person name="Park H."/>
        </authorList>
    </citation>
    <scope>NUCLEOTIDE SEQUENCE</scope>
    <source>
        <strain evidence="2">DE</strain>
        <tissue evidence="2">Muscle</tissue>
    </source>
</reference>
<evidence type="ECO:0000313" key="3">
    <source>
        <dbReference type="Proteomes" id="UP001228049"/>
    </source>
</evidence>